<comment type="subcellular location">
    <subcellularLocation>
        <location evidence="1">Cell membrane</location>
        <topology evidence="1">Multi-pass membrane protein</topology>
    </subcellularLocation>
</comment>
<dbReference type="InterPro" id="IPR027417">
    <property type="entry name" value="P-loop_NTPase"/>
</dbReference>
<dbReference type="Gene3D" id="1.20.1560.10">
    <property type="entry name" value="ABC transporter type 1, transmembrane domain"/>
    <property type="match status" value="1"/>
</dbReference>
<evidence type="ECO:0000256" key="7">
    <source>
        <dbReference type="ARBA" id="ARBA00022989"/>
    </source>
</evidence>
<evidence type="ECO:0000256" key="5">
    <source>
        <dbReference type="ARBA" id="ARBA00022741"/>
    </source>
</evidence>
<dbReference type="GO" id="GO:0140359">
    <property type="term" value="F:ABC-type transporter activity"/>
    <property type="evidence" value="ECO:0007669"/>
    <property type="project" value="InterPro"/>
</dbReference>
<dbReference type="STRING" id="54.SAMN02745121_02779"/>
<dbReference type="GO" id="GO:0005886">
    <property type="term" value="C:plasma membrane"/>
    <property type="evidence" value="ECO:0007669"/>
    <property type="project" value="UniProtKB-SubCell"/>
</dbReference>
<dbReference type="FunFam" id="3.40.50.300:FF:000221">
    <property type="entry name" value="Multidrug ABC transporter ATP-binding protein"/>
    <property type="match status" value="1"/>
</dbReference>
<feature type="transmembrane region" description="Helical" evidence="9">
    <location>
        <begin position="274"/>
        <end position="297"/>
    </location>
</feature>
<evidence type="ECO:0000256" key="1">
    <source>
        <dbReference type="ARBA" id="ARBA00004651"/>
    </source>
</evidence>
<feature type="domain" description="ABC transmembrane type-1" evidence="11">
    <location>
        <begin position="18"/>
        <end position="299"/>
    </location>
</feature>
<dbReference type="InterPro" id="IPR039421">
    <property type="entry name" value="Type_1_exporter"/>
</dbReference>
<dbReference type="PROSITE" id="PS50893">
    <property type="entry name" value="ABC_TRANSPORTER_2"/>
    <property type="match status" value="1"/>
</dbReference>
<dbReference type="AlphaFoldDB" id="A0A1I1X7U7"/>
<evidence type="ECO:0000313" key="13">
    <source>
        <dbReference type="Proteomes" id="UP000199400"/>
    </source>
</evidence>
<dbReference type="RefSeq" id="WP_096328854.1">
    <property type="nucleotide sequence ID" value="NZ_FOMX01000007.1"/>
</dbReference>
<feature type="transmembrane region" description="Helical" evidence="9">
    <location>
        <begin position="119"/>
        <end position="148"/>
    </location>
</feature>
<keyword evidence="13" id="KW-1185">Reference proteome</keyword>
<feature type="transmembrane region" description="Helical" evidence="9">
    <location>
        <begin position="242"/>
        <end position="268"/>
    </location>
</feature>
<dbReference type="InterPro" id="IPR036640">
    <property type="entry name" value="ABC1_TM_sf"/>
</dbReference>
<protein>
    <submittedName>
        <fullName evidence="12">ATP-binding cassette, subfamily B</fullName>
    </submittedName>
</protein>
<reference evidence="13" key="1">
    <citation type="submission" date="2016-10" db="EMBL/GenBank/DDBJ databases">
        <authorList>
            <person name="Varghese N."/>
            <person name="Submissions S."/>
        </authorList>
    </citation>
    <scope>NUCLEOTIDE SEQUENCE [LARGE SCALE GENOMIC DNA]</scope>
    <source>
        <strain evidence="13">ATCC 25963</strain>
    </source>
</reference>
<name>A0A1I1X7U7_9BACT</name>
<evidence type="ECO:0000256" key="8">
    <source>
        <dbReference type="ARBA" id="ARBA00023136"/>
    </source>
</evidence>
<dbReference type="OrthoDB" id="9760168at2"/>
<dbReference type="GO" id="GO:0034040">
    <property type="term" value="F:ATPase-coupled lipid transmembrane transporter activity"/>
    <property type="evidence" value="ECO:0007669"/>
    <property type="project" value="TreeGrafter"/>
</dbReference>
<feature type="transmembrane region" description="Helical" evidence="9">
    <location>
        <begin position="56"/>
        <end position="81"/>
    </location>
</feature>
<dbReference type="PROSITE" id="PS50929">
    <property type="entry name" value="ABC_TM1F"/>
    <property type="match status" value="1"/>
</dbReference>
<evidence type="ECO:0000313" key="12">
    <source>
        <dbReference type="EMBL" id="SFE03495.1"/>
    </source>
</evidence>
<dbReference type="PANTHER" id="PTHR24221">
    <property type="entry name" value="ATP-BINDING CASSETTE SUB-FAMILY B"/>
    <property type="match status" value="1"/>
</dbReference>
<evidence type="ECO:0000256" key="2">
    <source>
        <dbReference type="ARBA" id="ARBA00022448"/>
    </source>
</evidence>
<feature type="transmembrane region" description="Helical" evidence="9">
    <location>
        <begin position="20"/>
        <end position="44"/>
    </location>
</feature>
<proteinExistence type="predicted"/>
<evidence type="ECO:0000256" key="3">
    <source>
        <dbReference type="ARBA" id="ARBA00022475"/>
    </source>
</evidence>
<dbReference type="SMART" id="SM00382">
    <property type="entry name" value="AAA"/>
    <property type="match status" value="1"/>
</dbReference>
<keyword evidence="8 9" id="KW-0472">Membrane</keyword>
<dbReference type="InterPro" id="IPR003593">
    <property type="entry name" value="AAA+_ATPase"/>
</dbReference>
<keyword evidence="3" id="KW-1003">Cell membrane</keyword>
<dbReference type="InterPro" id="IPR017871">
    <property type="entry name" value="ABC_transporter-like_CS"/>
</dbReference>
<dbReference type="PROSITE" id="PS00211">
    <property type="entry name" value="ABC_TRANSPORTER_1"/>
    <property type="match status" value="1"/>
</dbReference>
<dbReference type="PANTHER" id="PTHR24221:SF654">
    <property type="entry name" value="ATP-BINDING CASSETTE SUB-FAMILY B MEMBER 6"/>
    <property type="match status" value="1"/>
</dbReference>
<dbReference type="Proteomes" id="UP000199400">
    <property type="component" value="Unassembled WGS sequence"/>
</dbReference>
<keyword evidence="5" id="KW-0547">Nucleotide-binding</keyword>
<dbReference type="InterPro" id="IPR011527">
    <property type="entry name" value="ABC1_TM_dom"/>
</dbReference>
<sequence length="587" mass="63174">MIRHLYRLCPQPWLLLRLGLLHAVLAVLQGLLLALLVPILRALLRAEPDFAAAEPWLFTGAIGLLVYAVLTMIASPVGFAASMQLAAQLRHHVMRHVTTLPLGWFTADRKARLARALTADVGCVAQLAVTIGAPAITCVLVSATILAVVFAVDLRLALLLLAVVPVAYVTLRHAGRVASAAEIELEAAATEIAARAIELGQAQPVLRAAGRGETGGERLREALDEHRRSYRRGLGRSTLPDLGYTAVVMAGLLAVLVLGARMLLVGALSVADTVAWMVLAVRFFEPLGALIDLVGALRAMDNAMTRLEEIFHAPALPRSADPVRRVERASVEFSRVSYAYTDTPALSEVSFVCPPGTTTALVGASGSGKTTVTRLIARFFDVDAGVVRVGGVDVRDLDPEVLMNEIAIVFQDVYLFDATIEENLRLARPEATREELLIAARAARLDEVVERLPNGWQTRVGEAGAQLSGGERQRVSIARAFLKQARIVLIDEAGSALDPENERAIGHAIAELARDRERTVIVIAHRPTTLASADQVVSLAGGRVVETGAPDELRRAGGVFARLYHQYEQTRGWCIAARRDATRSASP</sequence>
<organism evidence="12 13">
    <name type="scientific">Nannocystis exedens</name>
    <dbReference type="NCBI Taxonomy" id="54"/>
    <lineage>
        <taxon>Bacteria</taxon>
        <taxon>Pseudomonadati</taxon>
        <taxon>Myxococcota</taxon>
        <taxon>Polyangia</taxon>
        <taxon>Nannocystales</taxon>
        <taxon>Nannocystaceae</taxon>
        <taxon>Nannocystis</taxon>
    </lineage>
</organism>
<feature type="transmembrane region" description="Helical" evidence="9">
    <location>
        <begin position="154"/>
        <end position="171"/>
    </location>
</feature>
<keyword evidence="7 9" id="KW-1133">Transmembrane helix</keyword>
<dbReference type="SUPFAM" id="SSF52540">
    <property type="entry name" value="P-loop containing nucleoside triphosphate hydrolases"/>
    <property type="match status" value="1"/>
</dbReference>
<keyword evidence="2" id="KW-0813">Transport</keyword>
<dbReference type="Pfam" id="PF00005">
    <property type="entry name" value="ABC_tran"/>
    <property type="match status" value="1"/>
</dbReference>
<evidence type="ECO:0000259" key="10">
    <source>
        <dbReference type="PROSITE" id="PS50893"/>
    </source>
</evidence>
<keyword evidence="6 12" id="KW-0067">ATP-binding</keyword>
<dbReference type="SUPFAM" id="SSF90123">
    <property type="entry name" value="ABC transporter transmembrane region"/>
    <property type="match status" value="1"/>
</dbReference>
<evidence type="ECO:0000256" key="4">
    <source>
        <dbReference type="ARBA" id="ARBA00022692"/>
    </source>
</evidence>
<dbReference type="Gene3D" id="3.40.50.300">
    <property type="entry name" value="P-loop containing nucleotide triphosphate hydrolases"/>
    <property type="match status" value="1"/>
</dbReference>
<feature type="domain" description="ABC transporter" evidence="10">
    <location>
        <begin position="331"/>
        <end position="566"/>
    </location>
</feature>
<dbReference type="GO" id="GO:0016887">
    <property type="term" value="F:ATP hydrolysis activity"/>
    <property type="evidence" value="ECO:0007669"/>
    <property type="project" value="InterPro"/>
</dbReference>
<dbReference type="Pfam" id="PF00664">
    <property type="entry name" value="ABC_membrane"/>
    <property type="match status" value="1"/>
</dbReference>
<evidence type="ECO:0000256" key="6">
    <source>
        <dbReference type="ARBA" id="ARBA00022840"/>
    </source>
</evidence>
<keyword evidence="4 9" id="KW-0812">Transmembrane</keyword>
<dbReference type="GO" id="GO:0005524">
    <property type="term" value="F:ATP binding"/>
    <property type="evidence" value="ECO:0007669"/>
    <property type="project" value="UniProtKB-KW"/>
</dbReference>
<dbReference type="InterPro" id="IPR003439">
    <property type="entry name" value="ABC_transporter-like_ATP-bd"/>
</dbReference>
<dbReference type="EMBL" id="FOMX01000007">
    <property type="protein sequence ID" value="SFE03495.1"/>
    <property type="molecule type" value="Genomic_DNA"/>
</dbReference>
<evidence type="ECO:0000259" key="11">
    <source>
        <dbReference type="PROSITE" id="PS50929"/>
    </source>
</evidence>
<accession>A0A1I1X7U7</accession>
<gene>
    <name evidence="12" type="ORF">SAMN02745121_02779</name>
</gene>
<evidence type="ECO:0000256" key="9">
    <source>
        <dbReference type="SAM" id="Phobius"/>
    </source>
</evidence>